<feature type="chain" id="PRO_5046587618" evidence="1">
    <location>
        <begin position="22"/>
        <end position="494"/>
    </location>
</feature>
<evidence type="ECO:0000313" key="3">
    <source>
        <dbReference type="Proteomes" id="UP001170954"/>
    </source>
</evidence>
<dbReference type="InterPro" id="IPR011990">
    <property type="entry name" value="TPR-like_helical_dom_sf"/>
</dbReference>
<sequence length="494" mass="55352">MNSYILLALALFLAFTNSSCRKLSEININPNESKTTHPQFLLTKIEWDAFNSFKGTGPLYALKMIVQTDGENANQIYAWQRSDFGAYNNLRNVTKMIEEGERMALAEYVAIGKFIRAYYFYNLTLTFGDIPYSEALKGESAGLLTPKYDSQKEVFLGILKELEEANTLLSKVEARIDGDIIYNGSASQWRKMVNAYRLKVLMTLSTKEGDATIAPKETFANIVSSQPLFTGSGDDGKLVYLDQAGNRYPEFNSSGYGSGMYVDSTYIKRLQDLKDARLFVLFTRTPEAAKAGKPVNDFKAYEGGDPVKPYGQVNEKATKGLVSKVADRFTKDATNEPSILIGYAEQQFLLAEAVVRGWISGDANTYYEEGIKSGFKFYENYAKNMASYVNESVANTYLAQSSVKLSSVSTTEAKLERILMQKYLRSFHQGGWTAYFDHLRTGYPEFAKSNKNHIAYRWMYPAGEYNNNSANVSAAIASQFGGSDVTTAKPWWLK</sequence>
<evidence type="ECO:0000313" key="2">
    <source>
        <dbReference type="EMBL" id="MDM1046924.1"/>
    </source>
</evidence>
<dbReference type="Pfam" id="PF12771">
    <property type="entry name" value="SusD-like_2"/>
    <property type="match status" value="1"/>
</dbReference>
<keyword evidence="1" id="KW-0732">Signal</keyword>
<dbReference type="Gene3D" id="1.25.40.390">
    <property type="match status" value="1"/>
</dbReference>
<dbReference type="EMBL" id="JACAGK010000003">
    <property type="protein sequence ID" value="MDM1046924.1"/>
    <property type="molecule type" value="Genomic_DNA"/>
</dbReference>
<protein>
    <submittedName>
        <fullName evidence="2">SusD/RagB family nutrient-binding outer membrane lipoprotein</fullName>
    </submittedName>
</protein>
<keyword evidence="3" id="KW-1185">Reference proteome</keyword>
<dbReference type="SUPFAM" id="SSF48452">
    <property type="entry name" value="TPR-like"/>
    <property type="match status" value="1"/>
</dbReference>
<keyword evidence="2" id="KW-0449">Lipoprotein</keyword>
<comment type="caution">
    <text evidence="2">The sequence shown here is derived from an EMBL/GenBank/DDBJ whole genome shotgun (WGS) entry which is preliminary data.</text>
</comment>
<proteinExistence type="predicted"/>
<dbReference type="InterPro" id="IPR041662">
    <property type="entry name" value="SusD-like_2"/>
</dbReference>
<dbReference type="Proteomes" id="UP001170954">
    <property type="component" value="Unassembled WGS sequence"/>
</dbReference>
<feature type="signal peptide" evidence="1">
    <location>
        <begin position="1"/>
        <end position="21"/>
    </location>
</feature>
<reference evidence="2" key="1">
    <citation type="submission" date="2020-06" db="EMBL/GenBank/DDBJ databases">
        <authorList>
            <person name="Dong N."/>
        </authorList>
    </citation>
    <scope>NUCLEOTIDE SEQUENCE</scope>
    <source>
        <strain evidence="2">R1692</strain>
    </source>
</reference>
<name>A0ABT7NIB1_9SPHI</name>
<accession>A0ABT7NIB1</accession>
<organism evidence="2 3">
    <name type="scientific">Sphingobacterium hotanense</name>
    <dbReference type="NCBI Taxonomy" id="649196"/>
    <lineage>
        <taxon>Bacteria</taxon>
        <taxon>Pseudomonadati</taxon>
        <taxon>Bacteroidota</taxon>
        <taxon>Sphingobacteriia</taxon>
        <taxon>Sphingobacteriales</taxon>
        <taxon>Sphingobacteriaceae</taxon>
        <taxon>Sphingobacterium</taxon>
    </lineage>
</organism>
<evidence type="ECO:0000256" key="1">
    <source>
        <dbReference type="SAM" id="SignalP"/>
    </source>
</evidence>
<reference evidence="2" key="2">
    <citation type="journal article" date="2022" name="Sci. Total Environ.">
        <title>Prevalence, transmission, and molecular epidemiology of tet(X)-positive bacteria among humans, animals, and environmental niches in China: An epidemiological, and genomic-based study.</title>
        <authorList>
            <person name="Dong N."/>
            <person name="Zeng Y."/>
            <person name="Cai C."/>
            <person name="Sun C."/>
            <person name="Lu J."/>
            <person name="Liu C."/>
            <person name="Zhou H."/>
            <person name="Sun Q."/>
            <person name="Shu L."/>
            <person name="Wang H."/>
            <person name="Wang Y."/>
            <person name="Wang S."/>
            <person name="Wu C."/>
            <person name="Chan E.W."/>
            <person name="Chen G."/>
            <person name="Shen Z."/>
            <person name="Chen S."/>
            <person name="Zhang R."/>
        </authorList>
    </citation>
    <scope>NUCLEOTIDE SEQUENCE</scope>
    <source>
        <strain evidence="2">R1692</strain>
    </source>
</reference>
<gene>
    <name evidence="2" type="ORF">HX018_01520</name>
</gene>